<feature type="compositionally biased region" description="Polar residues" evidence="5">
    <location>
        <begin position="189"/>
        <end position="212"/>
    </location>
</feature>
<dbReference type="PANTHER" id="PTHR31794">
    <property type="entry name" value="AUXIN EFFLUX TRANSPORTER FAMILY PROTEIN (EUROFUNG)"/>
    <property type="match status" value="1"/>
</dbReference>
<dbReference type="OMA" id="LMLQFTV"/>
<evidence type="ECO:0000256" key="5">
    <source>
        <dbReference type="SAM" id="MobiDB-lite"/>
    </source>
</evidence>
<gene>
    <name evidence="7" type="ORF">CONCODRAFT_77462</name>
</gene>
<dbReference type="GO" id="GO:0005783">
    <property type="term" value="C:endoplasmic reticulum"/>
    <property type="evidence" value="ECO:0007669"/>
    <property type="project" value="TreeGrafter"/>
</dbReference>
<evidence type="ECO:0000313" key="7">
    <source>
        <dbReference type="EMBL" id="KXN73076.1"/>
    </source>
</evidence>
<dbReference type="AlphaFoldDB" id="A0A137PDJ4"/>
<sequence length="409" mass="45030">MSVTEIPIFPLIATSVQSILQVALVCFAGYVLTRKGLLDQKLQKSISKLNLNFFTPCLLFTKMASTINLQIFLSMWPIPIIFGLVFLSTLLISNLGAKLFGISDYHKRFMTFAMMFSNNNSLPICLIQSIAVSAVYQQLRWDPKDTMQEIEARGISYIVIYSAITNFVRWSYGLNLLKNGPPAPEADITDSSLEQGSSTQATENTPLINNKPSTSTSVESTSNSSTKSTGLLKNAFNKVASMFNPPLLAIFSALVVGFIPPLKNSLYGQSPVLDSLADAIQLCGQASIPLILICLGSQIYQLSKGDASHNHTVVYYVIFSRFVLTPIIVISALLLVRPYFALGDDPVFVLVMMILIACPTAINLMQICQTIGKYENDLAVLLFYSYILAIPILTTLVTLFLFIIQVIPF</sequence>
<dbReference type="GO" id="GO:0016020">
    <property type="term" value="C:membrane"/>
    <property type="evidence" value="ECO:0007669"/>
    <property type="project" value="UniProtKB-SubCell"/>
</dbReference>
<feature type="region of interest" description="Disordered" evidence="5">
    <location>
        <begin position="185"/>
        <end position="228"/>
    </location>
</feature>
<dbReference type="STRING" id="796925.A0A137PDJ4"/>
<dbReference type="Pfam" id="PF03547">
    <property type="entry name" value="Mem_trans"/>
    <property type="match status" value="1"/>
</dbReference>
<dbReference type="InterPro" id="IPR004776">
    <property type="entry name" value="Mem_transp_PIN-like"/>
</dbReference>
<evidence type="ECO:0000256" key="2">
    <source>
        <dbReference type="ARBA" id="ARBA00022692"/>
    </source>
</evidence>
<feature type="compositionally biased region" description="Low complexity" evidence="5">
    <location>
        <begin position="213"/>
        <end position="228"/>
    </location>
</feature>
<dbReference type="Proteomes" id="UP000070444">
    <property type="component" value="Unassembled WGS sequence"/>
</dbReference>
<keyword evidence="4 6" id="KW-0472">Membrane</keyword>
<organism evidence="7 8">
    <name type="scientific">Conidiobolus coronatus (strain ATCC 28846 / CBS 209.66 / NRRL 28638)</name>
    <name type="common">Delacroixia coronata</name>
    <dbReference type="NCBI Taxonomy" id="796925"/>
    <lineage>
        <taxon>Eukaryota</taxon>
        <taxon>Fungi</taxon>
        <taxon>Fungi incertae sedis</taxon>
        <taxon>Zoopagomycota</taxon>
        <taxon>Entomophthoromycotina</taxon>
        <taxon>Entomophthoromycetes</taxon>
        <taxon>Entomophthorales</taxon>
        <taxon>Ancylistaceae</taxon>
        <taxon>Conidiobolus</taxon>
    </lineage>
</organism>
<proteinExistence type="predicted"/>
<keyword evidence="8" id="KW-1185">Reference proteome</keyword>
<protein>
    <submittedName>
        <fullName evidence="7">Auxin efflux carrier</fullName>
    </submittedName>
</protein>
<evidence type="ECO:0000256" key="6">
    <source>
        <dbReference type="SAM" id="Phobius"/>
    </source>
</evidence>
<feature type="transmembrane region" description="Helical" evidence="6">
    <location>
        <begin position="378"/>
        <end position="407"/>
    </location>
</feature>
<keyword evidence="2 6" id="KW-0812">Transmembrane</keyword>
<feature type="transmembrane region" description="Helical" evidence="6">
    <location>
        <begin position="53"/>
        <end position="72"/>
    </location>
</feature>
<evidence type="ECO:0000256" key="4">
    <source>
        <dbReference type="ARBA" id="ARBA00023136"/>
    </source>
</evidence>
<feature type="transmembrane region" description="Helical" evidence="6">
    <location>
        <begin position="279"/>
        <end position="301"/>
    </location>
</feature>
<dbReference type="PANTHER" id="PTHR31794:SF2">
    <property type="entry name" value="AUXIN EFFLUX TRANSPORTER FAMILY PROTEIN (EUROFUNG)"/>
    <property type="match status" value="1"/>
</dbReference>
<evidence type="ECO:0000256" key="3">
    <source>
        <dbReference type="ARBA" id="ARBA00022989"/>
    </source>
</evidence>
<evidence type="ECO:0000256" key="1">
    <source>
        <dbReference type="ARBA" id="ARBA00004141"/>
    </source>
</evidence>
<feature type="transmembrane region" description="Helical" evidence="6">
    <location>
        <begin position="347"/>
        <end position="366"/>
    </location>
</feature>
<feature type="transmembrane region" description="Helical" evidence="6">
    <location>
        <begin position="313"/>
        <end position="335"/>
    </location>
</feature>
<feature type="transmembrane region" description="Helical" evidence="6">
    <location>
        <begin position="6"/>
        <end position="32"/>
    </location>
</feature>
<accession>A0A137PDJ4</accession>
<feature type="transmembrane region" description="Helical" evidence="6">
    <location>
        <begin position="78"/>
        <end position="100"/>
    </location>
</feature>
<comment type="subcellular location">
    <subcellularLocation>
        <location evidence="1">Membrane</location>
        <topology evidence="1">Multi-pass membrane protein</topology>
    </subcellularLocation>
</comment>
<dbReference type="GO" id="GO:0055085">
    <property type="term" value="P:transmembrane transport"/>
    <property type="evidence" value="ECO:0007669"/>
    <property type="project" value="InterPro"/>
</dbReference>
<dbReference type="EMBL" id="KQ964441">
    <property type="protein sequence ID" value="KXN73076.1"/>
    <property type="molecule type" value="Genomic_DNA"/>
</dbReference>
<keyword evidence="3 6" id="KW-1133">Transmembrane helix</keyword>
<name>A0A137PDJ4_CONC2</name>
<feature type="transmembrane region" description="Helical" evidence="6">
    <location>
        <begin position="239"/>
        <end position="259"/>
    </location>
</feature>
<reference evidence="7 8" key="1">
    <citation type="journal article" date="2015" name="Genome Biol. Evol.">
        <title>Phylogenomic analyses indicate that early fungi evolved digesting cell walls of algal ancestors of land plants.</title>
        <authorList>
            <person name="Chang Y."/>
            <person name="Wang S."/>
            <person name="Sekimoto S."/>
            <person name="Aerts A.L."/>
            <person name="Choi C."/>
            <person name="Clum A."/>
            <person name="LaButti K.M."/>
            <person name="Lindquist E.A."/>
            <person name="Yee Ngan C."/>
            <person name="Ohm R.A."/>
            <person name="Salamov A.A."/>
            <person name="Grigoriev I.V."/>
            <person name="Spatafora J.W."/>
            <person name="Berbee M.L."/>
        </authorList>
    </citation>
    <scope>NUCLEOTIDE SEQUENCE [LARGE SCALE GENOMIC DNA]</scope>
    <source>
        <strain evidence="7 8">NRRL 28638</strain>
    </source>
</reference>
<evidence type="ECO:0000313" key="8">
    <source>
        <dbReference type="Proteomes" id="UP000070444"/>
    </source>
</evidence>
<dbReference type="OrthoDB" id="191139at2759"/>